<sequence>MRAVLTLYLINVMSFNNSNATIFFHAFTVLAYTSPLLGSILADGYIGKFWTIFSISIVYAAGQIILAVSSTVKKGSNLHPMLDIAGLVVIAIGTGGIKPCVSAFGGDQFPQHYTKMISVYFSIFYFMINFGSTISMIITPEFRTTPCLGYDSCYPLAFGVPAVLMLVATGCFMAGSFAYIKHPPKENVAFRVVGVIKNALVNKIKKKQTRDHWLEHYLDTHSCLSDPRCIEATELNGGKKVCVQAKFVEDVKSLVRVCVMMLPVPVFWSLYDQQGTKWIIQAVAMDATVWKGFNLLPDQMGVLNAVFILIAIPLFQGVVYPLVEKCGIKTTLLRRMATGGLIAAGAFVVAGFVQVGVNQTLPDIPASNQAFFSVINGYPNCDYNVSISGQPSYLIPANGSLFDDPVVDRKTVYRFNSVGTIKVSLTYKGVNAKCPATINQDVELKGGKSLVLFISSEGTFVNKMSQDKPQEGEGESSATINFMVPCTYTNQASIATSDKKNKKVDWPNSCNKGPGAATPATTIYDGRIAVCKYPPKDKFNPCDPRSTGDFYSWRNGLEDTDDEYSYSNYSVNGKSSYQYTRYDANDIKPNQWKMYYINYTLGDISRTPASTEIEVVPISNSVFEITGMGGVYQYTLYEDKTGTIPKIEFNTYQVVPKNHVSILWQVPQYVVITVAEILFSITGLEFAYSQAAPSMKSVVQAIWLLTVAFGDLIIIIIEILDIFENRATEMFAYAGAMVVVIGIFTLLSIFYYDYVDYSDEGREVGPKDIADESTPVKYDASQNHGYESTGDSE</sequence>
<organism evidence="1 2">
    <name type="scientific">Rhabditophanes sp. KR3021</name>
    <dbReference type="NCBI Taxonomy" id="114890"/>
    <lineage>
        <taxon>Eukaryota</taxon>
        <taxon>Metazoa</taxon>
        <taxon>Ecdysozoa</taxon>
        <taxon>Nematoda</taxon>
        <taxon>Chromadorea</taxon>
        <taxon>Rhabditida</taxon>
        <taxon>Tylenchina</taxon>
        <taxon>Panagrolaimomorpha</taxon>
        <taxon>Strongyloidoidea</taxon>
        <taxon>Alloionematidae</taxon>
        <taxon>Rhabditophanes</taxon>
    </lineage>
</organism>
<dbReference type="WBParaSite" id="RSKR_0000749300.1">
    <property type="protein sequence ID" value="RSKR_0000749300.1"/>
    <property type="gene ID" value="RSKR_0000749300"/>
</dbReference>
<protein>
    <submittedName>
        <fullName evidence="2">Peptide transporter family 1</fullName>
    </submittedName>
</protein>
<dbReference type="Proteomes" id="UP000095286">
    <property type="component" value="Unplaced"/>
</dbReference>
<name>A0AC35U4S8_9BILA</name>
<evidence type="ECO:0000313" key="1">
    <source>
        <dbReference type="Proteomes" id="UP000095286"/>
    </source>
</evidence>
<evidence type="ECO:0000313" key="2">
    <source>
        <dbReference type="WBParaSite" id="RSKR_0000749300.1"/>
    </source>
</evidence>
<reference evidence="2" key="1">
    <citation type="submission" date="2016-11" db="UniProtKB">
        <authorList>
            <consortium name="WormBaseParasite"/>
        </authorList>
    </citation>
    <scope>IDENTIFICATION</scope>
    <source>
        <strain evidence="2">KR3021</strain>
    </source>
</reference>
<proteinExistence type="predicted"/>
<accession>A0AC35U4S8</accession>